<dbReference type="NCBIfam" id="TIGR01076">
    <property type="entry name" value="sortase_fam"/>
    <property type="match status" value="1"/>
</dbReference>
<dbReference type="GO" id="GO:0016787">
    <property type="term" value="F:hydrolase activity"/>
    <property type="evidence" value="ECO:0007669"/>
    <property type="project" value="UniProtKB-KW"/>
</dbReference>
<protein>
    <submittedName>
        <fullName evidence="3">Sortase</fullName>
    </submittedName>
</protein>
<reference evidence="3 4" key="1">
    <citation type="journal article" date="2014" name="Gene">
        <title>A comparative genomic analysis of the alkalitolerant soil bacterium Bacillus lehensis G1.</title>
        <authorList>
            <person name="Noor Y.M."/>
            <person name="Samsulrizal N.H."/>
            <person name="Jema'on N.A."/>
            <person name="Low K.O."/>
            <person name="Ramli A.N."/>
            <person name="Alias N.I."/>
            <person name="Damis S.I."/>
            <person name="Fuzi S.F."/>
            <person name="Isa M.N."/>
            <person name="Murad A.M."/>
            <person name="Raih M.F."/>
            <person name="Bakar F.D."/>
            <person name="Najimudin N."/>
            <person name="Mahadi N.M."/>
            <person name="Illias R.M."/>
        </authorList>
    </citation>
    <scope>NUCLEOTIDE SEQUENCE [LARGE SCALE GENOMIC DNA]</scope>
    <source>
        <strain evidence="3 4">G1</strain>
    </source>
</reference>
<dbReference type="Pfam" id="PF04203">
    <property type="entry name" value="Sortase"/>
    <property type="match status" value="1"/>
</dbReference>
<keyword evidence="4" id="KW-1185">Reference proteome</keyword>
<dbReference type="EMBL" id="CP003923">
    <property type="protein sequence ID" value="AIC96311.1"/>
    <property type="molecule type" value="Genomic_DNA"/>
</dbReference>
<gene>
    <name evidence="3" type="ORF">BleG1_3764</name>
</gene>
<evidence type="ECO:0000313" key="4">
    <source>
        <dbReference type="Proteomes" id="UP000027142"/>
    </source>
</evidence>
<dbReference type="InterPro" id="IPR005754">
    <property type="entry name" value="Sortase"/>
</dbReference>
<evidence type="ECO:0000313" key="3">
    <source>
        <dbReference type="EMBL" id="AIC96311.1"/>
    </source>
</evidence>
<dbReference type="STRING" id="1246626.BleG1_3764"/>
<feature type="active site" description="Proton donor/acceptor" evidence="2">
    <location>
        <position position="135"/>
    </location>
</feature>
<accession>A0A060LYI7</accession>
<proteinExistence type="predicted"/>
<dbReference type="AlphaFoldDB" id="A0A060LYI7"/>
<dbReference type="PATRIC" id="fig|1246626.3.peg.3757"/>
<keyword evidence="1" id="KW-0378">Hydrolase</keyword>
<organism evidence="3 4">
    <name type="scientific">Shouchella lehensis G1</name>
    <dbReference type="NCBI Taxonomy" id="1246626"/>
    <lineage>
        <taxon>Bacteria</taxon>
        <taxon>Bacillati</taxon>
        <taxon>Bacillota</taxon>
        <taxon>Bacilli</taxon>
        <taxon>Bacillales</taxon>
        <taxon>Bacillaceae</taxon>
        <taxon>Shouchella</taxon>
    </lineage>
</organism>
<feature type="active site" description="Acyl-thioester intermediate" evidence="2">
    <location>
        <position position="192"/>
    </location>
</feature>
<dbReference type="HOGENOM" id="CLU_045680_8_2_9"/>
<name>A0A060LYI7_9BACI</name>
<dbReference type="eggNOG" id="COG3764">
    <property type="taxonomic scope" value="Bacteria"/>
</dbReference>
<dbReference type="InterPro" id="IPR041999">
    <property type="entry name" value="Sortase_D_1"/>
</dbReference>
<evidence type="ECO:0000256" key="1">
    <source>
        <dbReference type="ARBA" id="ARBA00022801"/>
    </source>
</evidence>
<dbReference type="Gene3D" id="2.40.260.10">
    <property type="entry name" value="Sortase"/>
    <property type="match status" value="1"/>
</dbReference>
<dbReference type="KEGG" id="ble:BleG1_3764"/>
<dbReference type="NCBIfam" id="NF033746">
    <property type="entry name" value="class_D_sortase"/>
    <property type="match status" value="1"/>
</dbReference>
<dbReference type="RefSeq" id="WP_078439997.1">
    <property type="nucleotide sequence ID" value="NZ_CP003923.1"/>
</dbReference>
<dbReference type="SUPFAM" id="SSF63817">
    <property type="entry name" value="Sortase"/>
    <property type="match status" value="1"/>
</dbReference>
<dbReference type="CDD" id="cd05828">
    <property type="entry name" value="Sortase_D_1"/>
    <property type="match status" value="1"/>
</dbReference>
<evidence type="ECO:0000256" key="2">
    <source>
        <dbReference type="PIRSR" id="PIRSR605754-1"/>
    </source>
</evidence>
<dbReference type="InterPro" id="IPR053525">
    <property type="entry name" value="Sortase_D"/>
</dbReference>
<dbReference type="Proteomes" id="UP000027142">
    <property type="component" value="Chromosome"/>
</dbReference>
<sequence length="225" mass="24810">MARFKKRKRNVKKTILTIFAVLLIAFGAYLTTTTGFKILHGYALYKFMPTEETLVAHTLSGKGESEPVLASTINPEVSEWQPKIGEVMGKLTIPTLNSSWPIIHGTGDEELDRGVGHFDGSVLPGENDNSVLSGHNNTVFHHLGDVGEGDEIIVETKSGVFTYQVHTVRIVDEDDRTVIVSTDDAQLTLTTCYPFHVVGFAPERYVLVADLVDSQFNQSLALFTE</sequence>
<dbReference type="InterPro" id="IPR023365">
    <property type="entry name" value="Sortase_dom-sf"/>
</dbReference>